<comment type="caution">
    <text evidence="1">The sequence shown here is derived from an EMBL/GenBank/DDBJ whole genome shotgun (WGS) entry which is preliminary data.</text>
</comment>
<name>A0A210RXI9_9BURK</name>
<keyword evidence="2" id="KW-1185">Reference proteome</keyword>
<dbReference type="Proteomes" id="UP000196880">
    <property type="component" value="Unassembled WGS sequence"/>
</dbReference>
<evidence type="ECO:0000313" key="2">
    <source>
        <dbReference type="Proteomes" id="UP000196880"/>
    </source>
</evidence>
<dbReference type="RefSeq" id="WP_087909921.1">
    <property type="nucleotide sequence ID" value="NZ_NAIA01000003.1"/>
</dbReference>
<dbReference type="AlphaFoldDB" id="A0A210RXI9"/>
<evidence type="ECO:0000313" key="1">
    <source>
        <dbReference type="EMBL" id="OWF65684.1"/>
    </source>
</evidence>
<protein>
    <submittedName>
        <fullName evidence="1">Uncharacterized protein</fullName>
    </submittedName>
</protein>
<dbReference type="OrthoDB" id="9133088at2"/>
<gene>
    <name evidence="1" type="ORF">B6A14_07845</name>
</gene>
<sequence length="144" mass="16616">MRPSKDEILQFLNGLGPFDWAVTINLKKRHPHYQTQITPQIFEQTGRHYLSLVNKALFKRQYRYGHAKLNGIFCMEIGKTEKRPHLHFAIGSNGQLPKADVLRELNKAHAKLDWVKGDIHIAPYQDVGWLGYLVKTGFDSVVLH</sequence>
<proteinExistence type="predicted"/>
<organism evidence="1 2">
    <name type="scientific">Polynucleobacter hirudinilacicola</name>
    <dbReference type="NCBI Taxonomy" id="1743166"/>
    <lineage>
        <taxon>Bacteria</taxon>
        <taxon>Pseudomonadati</taxon>
        <taxon>Pseudomonadota</taxon>
        <taxon>Betaproteobacteria</taxon>
        <taxon>Burkholderiales</taxon>
        <taxon>Burkholderiaceae</taxon>
        <taxon>Polynucleobacter</taxon>
    </lineage>
</organism>
<accession>A0A210RXI9</accession>
<reference evidence="1 2" key="1">
    <citation type="submission" date="2017-03" db="EMBL/GenBank/DDBJ databases">
        <title>New species Polynucleobacter sp. MWH-EgelM1-30-B4.</title>
        <authorList>
            <person name="Hahn M.W."/>
        </authorList>
    </citation>
    <scope>NUCLEOTIDE SEQUENCE [LARGE SCALE GENOMIC DNA]</scope>
    <source>
        <strain evidence="1 2">MWH-EgelM1-30-B4</strain>
    </source>
</reference>
<dbReference type="EMBL" id="NAIA01000003">
    <property type="protein sequence ID" value="OWF65684.1"/>
    <property type="molecule type" value="Genomic_DNA"/>
</dbReference>